<protein>
    <recommendedName>
        <fullName evidence="6">RING-type domain-containing protein</fullName>
    </recommendedName>
</protein>
<dbReference type="PANTHER" id="PTHR11102">
    <property type="entry name" value="SEL-1-LIKE PROTEIN"/>
    <property type="match status" value="1"/>
</dbReference>
<proteinExistence type="inferred from homology"/>
<accession>K0TBD8</accession>
<evidence type="ECO:0008006" key="6">
    <source>
        <dbReference type="Google" id="ProtNLM"/>
    </source>
</evidence>
<dbReference type="SUPFAM" id="SSF81901">
    <property type="entry name" value="HCP-like"/>
    <property type="match status" value="1"/>
</dbReference>
<feature type="non-terminal residue" evidence="4">
    <location>
        <position position="1"/>
    </location>
</feature>
<dbReference type="OrthoDB" id="40126at2759"/>
<dbReference type="InterPro" id="IPR006597">
    <property type="entry name" value="Sel1-like"/>
</dbReference>
<comment type="caution">
    <text evidence="4">The sequence shown here is derived from an EMBL/GenBank/DDBJ whole genome shotgun (WGS) entry which is preliminary data.</text>
</comment>
<evidence type="ECO:0000256" key="3">
    <source>
        <dbReference type="SAM" id="Phobius"/>
    </source>
</evidence>
<keyword evidence="3" id="KW-0812">Transmembrane</keyword>
<reference evidence="4 5" key="1">
    <citation type="journal article" date="2012" name="Genome Biol.">
        <title>Genome and low-iron response of an oceanic diatom adapted to chronic iron limitation.</title>
        <authorList>
            <person name="Lommer M."/>
            <person name="Specht M."/>
            <person name="Roy A.S."/>
            <person name="Kraemer L."/>
            <person name="Andreson R."/>
            <person name="Gutowska M.A."/>
            <person name="Wolf J."/>
            <person name="Bergner S.V."/>
            <person name="Schilhabel M.B."/>
            <person name="Klostermeier U.C."/>
            <person name="Beiko R.G."/>
            <person name="Rosenstiel P."/>
            <person name="Hippler M."/>
            <person name="Laroche J."/>
        </authorList>
    </citation>
    <scope>NUCLEOTIDE SEQUENCE [LARGE SCALE GENOMIC DNA]</scope>
    <source>
        <strain evidence="4 5">CCMP1005</strain>
    </source>
</reference>
<dbReference type="InterPro" id="IPR011990">
    <property type="entry name" value="TPR-like_helical_dom_sf"/>
</dbReference>
<evidence type="ECO:0000313" key="5">
    <source>
        <dbReference type="Proteomes" id="UP000266841"/>
    </source>
</evidence>
<evidence type="ECO:0000256" key="2">
    <source>
        <dbReference type="SAM" id="MobiDB-lite"/>
    </source>
</evidence>
<name>K0TBD8_THAOC</name>
<sequence>TFIVAVNSSARFELTLEQRPSLSAASPSSPSFRETQPGVATRAEDGTDSAAGRPRRTGHDWPRLATTAGTASRRMPVLGDDFQEGGDGPLDVLPMLGIVIVLLALAVMAALAYGGDAKADDRSAEEAARFFERLLVEGHERAEGDRCPICFLSIGLPMDKHAKMNVCCMKRVCNGCSVAARQRGLRGCPFCRTPTPGDDASSLAMIQKRANKRDADAIFHLGQCYYFGRLGLTEDVPRAIELWREAAELGSLEAHNNLAIMYYNGEGIKQDRTRGIRNFQEAAMKGHVESRHFLGTLELNKGNLISAMPGWVTRDMISGMPIMPRWVTRGIIFDERSLNYGHYKLAVQHFMISAKMGNESSLNEIKQMFLKGNATKAHYAEALRGYGDAAEEMRSHQREEAKRLRV</sequence>
<dbReference type="InterPro" id="IPR050767">
    <property type="entry name" value="Sel1_AlgK"/>
</dbReference>
<keyword evidence="3" id="KW-0472">Membrane</keyword>
<gene>
    <name evidence="4" type="ORF">THAOC_03866</name>
</gene>
<dbReference type="SMART" id="SM00671">
    <property type="entry name" value="SEL1"/>
    <property type="match status" value="2"/>
</dbReference>
<dbReference type="EMBL" id="AGNL01003643">
    <property type="protein sequence ID" value="EJK74454.1"/>
    <property type="molecule type" value="Genomic_DNA"/>
</dbReference>
<dbReference type="Gene3D" id="1.25.40.10">
    <property type="entry name" value="Tetratricopeptide repeat domain"/>
    <property type="match status" value="2"/>
</dbReference>
<feature type="region of interest" description="Disordered" evidence="2">
    <location>
        <begin position="18"/>
        <end position="78"/>
    </location>
</feature>
<organism evidence="4 5">
    <name type="scientific">Thalassiosira oceanica</name>
    <name type="common">Marine diatom</name>
    <dbReference type="NCBI Taxonomy" id="159749"/>
    <lineage>
        <taxon>Eukaryota</taxon>
        <taxon>Sar</taxon>
        <taxon>Stramenopiles</taxon>
        <taxon>Ochrophyta</taxon>
        <taxon>Bacillariophyta</taxon>
        <taxon>Coscinodiscophyceae</taxon>
        <taxon>Thalassiosirophycidae</taxon>
        <taxon>Thalassiosirales</taxon>
        <taxon>Thalassiosiraceae</taxon>
        <taxon>Thalassiosira</taxon>
    </lineage>
</organism>
<dbReference type="Pfam" id="PF08238">
    <property type="entry name" value="Sel1"/>
    <property type="match status" value="2"/>
</dbReference>
<dbReference type="AlphaFoldDB" id="K0TBD8"/>
<keyword evidence="5" id="KW-1185">Reference proteome</keyword>
<evidence type="ECO:0000256" key="1">
    <source>
        <dbReference type="ARBA" id="ARBA00038101"/>
    </source>
</evidence>
<feature type="transmembrane region" description="Helical" evidence="3">
    <location>
        <begin position="92"/>
        <end position="113"/>
    </location>
</feature>
<dbReference type="PANTHER" id="PTHR11102:SF160">
    <property type="entry name" value="ERAD-ASSOCIATED E3 UBIQUITIN-PROTEIN LIGASE COMPONENT HRD3"/>
    <property type="match status" value="1"/>
</dbReference>
<feature type="compositionally biased region" description="Low complexity" evidence="2">
    <location>
        <begin position="20"/>
        <end position="31"/>
    </location>
</feature>
<comment type="similarity">
    <text evidence="1">Belongs to the sel-1 family.</text>
</comment>
<dbReference type="Proteomes" id="UP000266841">
    <property type="component" value="Unassembled WGS sequence"/>
</dbReference>
<evidence type="ECO:0000313" key="4">
    <source>
        <dbReference type="EMBL" id="EJK74454.1"/>
    </source>
</evidence>
<dbReference type="eggNOG" id="ENOG502S2H7">
    <property type="taxonomic scope" value="Eukaryota"/>
</dbReference>
<keyword evidence="3" id="KW-1133">Transmembrane helix</keyword>